<reference evidence="2 3" key="1">
    <citation type="submission" date="2024-11" db="EMBL/GenBank/DDBJ databases">
        <authorList>
            <person name="Lucas J.A."/>
        </authorList>
    </citation>
    <scope>NUCLEOTIDE SEQUENCE [LARGE SCALE GENOMIC DNA]</scope>
    <source>
        <strain evidence="2 3">Z 5.4</strain>
    </source>
</reference>
<comment type="caution">
    <text evidence="2">The sequence shown here is derived from an EMBL/GenBank/DDBJ whole genome shotgun (WGS) entry which is preliminary data.</text>
</comment>
<dbReference type="RefSeq" id="WP_406579988.1">
    <property type="nucleotide sequence ID" value="NZ_JBJHQH010000004.1"/>
</dbReference>
<dbReference type="EMBL" id="JBJHQH010000004">
    <property type="protein sequence ID" value="MFK9091318.1"/>
    <property type="molecule type" value="Genomic_DNA"/>
</dbReference>
<protein>
    <submittedName>
        <fullName evidence="2">Phosphotransferase</fullName>
    </submittedName>
</protein>
<organism evidence="2 3">
    <name type="scientific">Bacillus salipaludis</name>
    <dbReference type="NCBI Taxonomy" id="2547811"/>
    <lineage>
        <taxon>Bacteria</taxon>
        <taxon>Bacillati</taxon>
        <taxon>Bacillota</taxon>
        <taxon>Bacilli</taxon>
        <taxon>Bacillales</taxon>
        <taxon>Bacillaceae</taxon>
        <taxon>Bacillus</taxon>
    </lineage>
</organism>
<evidence type="ECO:0000313" key="3">
    <source>
        <dbReference type="Proteomes" id="UP001623041"/>
    </source>
</evidence>
<sequence length="333" mass="39878">MKVINRSVNQKGDDDYFNRLFSYFQSQFFEEIVELVPIRKSVFLLKTEKHTYIIKGYQTNSRLKLQEAFTATLKKEGFLKTYLFLAPLVKEQLFFEGKYFGCIEYIPPNKTAFSFHSQKNRREGIELIEQFHQATAAFETRYRTLLPKGHLMEKWTERLHIFTNNLPFLKYFMNEPFISEMISWAEWSLSGMEKHRDFFRKGPLVILHGDVAHHNFLRDRNGSLYLIDFDLISIGPPSFDYLQYANRILPYIDWSFEKLAGLKQIQKFLREEAFLYALAFPADIFREWNRLIREKSYTDPVKLRQVMDLSISQFYTRKKFIDHLQELLKNDID</sequence>
<name>A0ABW8RCX7_9BACI</name>
<evidence type="ECO:0000259" key="1">
    <source>
        <dbReference type="Pfam" id="PF01636"/>
    </source>
</evidence>
<dbReference type="Proteomes" id="UP001623041">
    <property type="component" value="Unassembled WGS sequence"/>
</dbReference>
<dbReference type="SUPFAM" id="SSF56112">
    <property type="entry name" value="Protein kinase-like (PK-like)"/>
    <property type="match status" value="1"/>
</dbReference>
<dbReference type="Gene3D" id="3.90.1200.10">
    <property type="match status" value="1"/>
</dbReference>
<accession>A0ABW8RCX7</accession>
<dbReference type="Pfam" id="PF01636">
    <property type="entry name" value="APH"/>
    <property type="match status" value="1"/>
</dbReference>
<dbReference type="InterPro" id="IPR002575">
    <property type="entry name" value="Aminoglycoside_PTrfase"/>
</dbReference>
<dbReference type="InterPro" id="IPR011009">
    <property type="entry name" value="Kinase-like_dom_sf"/>
</dbReference>
<keyword evidence="3" id="KW-1185">Reference proteome</keyword>
<gene>
    <name evidence="2" type="ORF">ACJEBI_07470</name>
</gene>
<feature type="domain" description="Aminoglycoside phosphotransferase" evidence="1">
    <location>
        <begin position="121"/>
        <end position="245"/>
    </location>
</feature>
<proteinExistence type="predicted"/>
<evidence type="ECO:0000313" key="2">
    <source>
        <dbReference type="EMBL" id="MFK9091318.1"/>
    </source>
</evidence>